<dbReference type="CDD" id="cd08983">
    <property type="entry name" value="GH43_Bt3655-like"/>
    <property type="match status" value="1"/>
</dbReference>
<keyword evidence="3" id="KW-1185">Reference proteome</keyword>
<dbReference type="InterPro" id="IPR023296">
    <property type="entry name" value="Glyco_hydro_beta-prop_sf"/>
</dbReference>
<dbReference type="InterPro" id="IPR055133">
    <property type="entry name" value="BT_3657-like_N"/>
</dbReference>
<reference evidence="2 3" key="1">
    <citation type="submission" date="2020-08" db="EMBL/GenBank/DDBJ databases">
        <title>Genomic Encyclopedia of Type Strains, Phase IV (KMG-IV): sequencing the most valuable type-strain genomes for metagenomic binning, comparative biology and taxonomic classification.</title>
        <authorList>
            <person name="Goeker M."/>
        </authorList>
    </citation>
    <scope>NUCLEOTIDE SEQUENCE [LARGE SCALE GENOMIC DNA]</scope>
    <source>
        <strain evidence="2 3">DSM 27471</strain>
    </source>
</reference>
<comment type="caution">
    <text evidence="2">The sequence shown here is derived from an EMBL/GenBank/DDBJ whole genome shotgun (WGS) entry which is preliminary data.</text>
</comment>
<evidence type="ECO:0000259" key="1">
    <source>
        <dbReference type="Pfam" id="PF22847"/>
    </source>
</evidence>
<dbReference type="PANTHER" id="PTHR43301:SF3">
    <property type="entry name" value="ARABINAN ENDO-1,5-ALPHA-L-ARABINOSIDASE A-RELATED"/>
    <property type="match status" value="1"/>
</dbReference>
<dbReference type="AlphaFoldDB" id="A0A7W5H1U8"/>
<protein>
    <submittedName>
        <fullName evidence="2">Beta-galactosidase</fullName>
        <ecNumber evidence="2">3.2.1.23</ecNumber>
    </submittedName>
</protein>
<organism evidence="2 3">
    <name type="scientific">Microbacter margulisiae</name>
    <dbReference type="NCBI Taxonomy" id="1350067"/>
    <lineage>
        <taxon>Bacteria</taxon>
        <taxon>Pseudomonadati</taxon>
        <taxon>Bacteroidota</taxon>
        <taxon>Bacteroidia</taxon>
        <taxon>Bacteroidales</taxon>
        <taxon>Porphyromonadaceae</taxon>
        <taxon>Microbacter</taxon>
    </lineage>
</organism>
<evidence type="ECO:0000313" key="2">
    <source>
        <dbReference type="EMBL" id="MBB3186979.1"/>
    </source>
</evidence>
<dbReference type="RefSeq" id="WP_183412802.1">
    <property type="nucleotide sequence ID" value="NZ_JACHYB010000001.1"/>
</dbReference>
<dbReference type="Pfam" id="PF22847">
    <property type="entry name" value="BT_3657-like_N"/>
    <property type="match status" value="1"/>
</dbReference>
<dbReference type="InterPro" id="IPR050727">
    <property type="entry name" value="GH43_arabinanases"/>
</dbReference>
<feature type="domain" description="Arabinosidase BT-3657-like N-terminal" evidence="1">
    <location>
        <begin position="36"/>
        <end position="121"/>
    </location>
</feature>
<accession>A0A7W5H1U8</accession>
<dbReference type="SUPFAM" id="SSF75005">
    <property type="entry name" value="Arabinanase/levansucrase/invertase"/>
    <property type="match status" value="1"/>
</dbReference>
<keyword evidence="2" id="KW-0378">Hydrolase</keyword>
<proteinExistence type="predicted"/>
<keyword evidence="2" id="KW-0326">Glycosidase</keyword>
<gene>
    <name evidence="2" type="ORF">FHX64_001142</name>
</gene>
<dbReference type="Proteomes" id="UP000544222">
    <property type="component" value="Unassembled WGS sequence"/>
</dbReference>
<dbReference type="PANTHER" id="PTHR43301">
    <property type="entry name" value="ARABINAN ENDO-1,5-ALPHA-L-ARABINOSIDASE"/>
    <property type="match status" value="1"/>
</dbReference>
<dbReference type="Gene3D" id="2.115.10.20">
    <property type="entry name" value="Glycosyl hydrolase domain, family 43"/>
    <property type="match status" value="1"/>
</dbReference>
<dbReference type="GO" id="GO:0004565">
    <property type="term" value="F:beta-galactosidase activity"/>
    <property type="evidence" value="ECO:0007669"/>
    <property type="project" value="UniProtKB-EC"/>
</dbReference>
<dbReference type="EMBL" id="JACHYB010000001">
    <property type="protein sequence ID" value="MBB3186979.1"/>
    <property type="molecule type" value="Genomic_DNA"/>
</dbReference>
<evidence type="ECO:0000313" key="3">
    <source>
        <dbReference type="Proteomes" id="UP000544222"/>
    </source>
</evidence>
<dbReference type="EC" id="3.2.1.23" evidence="2"/>
<sequence>MKSQSTDTKFIWICLFAFVLSLPLASAKRKGKTAYLFSYFSGNGEDGLHLAYSYDGLKWLPLNHGKSFLKPLVGKDSLIRDPSLLLGRDGIFHVVWTTGWWDKGFGHASSKDLIHWSKEQYLPVMYYKPLAKNTWAPELFYDHKSKTYYIFWASTVPGLHPETPDSATEKGLNHRLYFTTTKDFIHYSPTKLFFNPAFSVIDGAMLYWKGKYWLFIKNEMLRPVQKNIRVTCTRSLNKGFPINVSPPITGHYWAEGPSPLLIGKYVYVYFDKYREHTYGAVRSTDGIHWQNVSSFVSFPAGTRHGTALRVPVTVLNRLISLTR</sequence>
<name>A0A7W5H1U8_9PORP</name>